<dbReference type="InterPro" id="IPR037682">
    <property type="entry name" value="TonB_C"/>
</dbReference>
<dbReference type="RefSeq" id="WP_106515942.1">
    <property type="nucleotide sequence ID" value="NZ_PXYI01000013.1"/>
</dbReference>
<keyword evidence="2" id="KW-0812">Transmembrane</keyword>
<evidence type="ECO:0000256" key="5">
    <source>
        <dbReference type="SAM" id="MobiDB-lite"/>
    </source>
</evidence>
<comment type="caution">
    <text evidence="7">The sequence shown here is derived from an EMBL/GenBank/DDBJ whole genome shotgun (WGS) entry which is preliminary data.</text>
</comment>
<dbReference type="EMBL" id="PXYI01000013">
    <property type="protein sequence ID" value="PSJ36495.1"/>
    <property type="molecule type" value="Genomic_DNA"/>
</dbReference>
<organism evidence="7 8">
    <name type="scientific">Allosphingosinicella deserti</name>
    <dbReference type="NCBI Taxonomy" id="2116704"/>
    <lineage>
        <taxon>Bacteria</taxon>
        <taxon>Pseudomonadati</taxon>
        <taxon>Pseudomonadota</taxon>
        <taxon>Alphaproteobacteria</taxon>
        <taxon>Sphingomonadales</taxon>
        <taxon>Sphingomonadaceae</taxon>
        <taxon>Allosphingosinicella</taxon>
    </lineage>
</organism>
<reference evidence="7 8" key="1">
    <citation type="submission" date="2018-03" db="EMBL/GenBank/DDBJ databases">
        <title>The draft genome of Sphingosinicella sp. GL-C-18.</title>
        <authorList>
            <person name="Liu L."/>
            <person name="Li L."/>
            <person name="Liang L."/>
            <person name="Zhang X."/>
            <person name="Wang T."/>
        </authorList>
    </citation>
    <scope>NUCLEOTIDE SEQUENCE [LARGE SCALE GENOMIC DNA]</scope>
    <source>
        <strain evidence="7 8">GL-C-18</strain>
    </source>
</reference>
<evidence type="ECO:0000313" key="7">
    <source>
        <dbReference type="EMBL" id="PSJ36495.1"/>
    </source>
</evidence>
<keyword evidence="3" id="KW-1133">Transmembrane helix</keyword>
<dbReference type="OrthoDB" id="7585155at2"/>
<evidence type="ECO:0000256" key="2">
    <source>
        <dbReference type="ARBA" id="ARBA00022692"/>
    </source>
</evidence>
<feature type="compositionally biased region" description="Polar residues" evidence="5">
    <location>
        <begin position="95"/>
        <end position="106"/>
    </location>
</feature>
<feature type="domain" description="TonB C-terminal" evidence="6">
    <location>
        <begin position="12"/>
        <end position="106"/>
    </location>
</feature>
<proteinExistence type="predicted"/>
<dbReference type="Pfam" id="PF03544">
    <property type="entry name" value="TonB_C"/>
    <property type="match status" value="1"/>
</dbReference>
<dbReference type="SUPFAM" id="SSF74653">
    <property type="entry name" value="TolA/TonB C-terminal domain"/>
    <property type="match status" value="1"/>
</dbReference>
<dbReference type="AlphaFoldDB" id="A0A2P7QEZ5"/>
<dbReference type="GO" id="GO:0016020">
    <property type="term" value="C:membrane"/>
    <property type="evidence" value="ECO:0007669"/>
    <property type="project" value="UniProtKB-SubCell"/>
</dbReference>
<dbReference type="PROSITE" id="PS52015">
    <property type="entry name" value="TONB_CTD"/>
    <property type="match status" value="1"/>
</dbReference>
<dbReference type="NCBIfam" id="TIGR01352">
    <property type="entry name" value="tonB_Cterm"/>
    <property type="match status" value="1"/>
</dbReference>
<dbReference type="Proteomes" id="UP000241167">
    <property type="component" value="Unassembled WGS sequence"/>
</dbReference>
<evidence type="ECO:0000256" key="4">
    <source>
        <dbReference type="ARBA" id="ARBA00023136"/>
    </source>
</evidence>
<feature type="region of interest" description="Disordered" evidence="5">
    <location>
        <begin position="82"/>
        <end position="106"/>
    </location>
</feature>
<gene>
    <name evidence="7" type="ORF">C7I55_25835</name>
</gene>
<dbReference type="Gene3D" id="3.30.1150.10">
    <property type="match status" value="1"/>
</dbReference>
<protein>
    <recommendedName>
        <fullName evidence="6">TonB C-terminal domain-containing protein</fullName>
    </recommendedName>
</protein>
<evidence type="ECO:0000259" key="6">
    <source>
        <dbReference type="PROSITE" id="PS52015"/>
    </source>
</evidence>
<keyword evidence="8" id="KW-1185">Reference proteome</keyword>
<evidence type="ECO:0000256" key="1">
    <source>
        <dbReference type="ARBA" id="ARBA00004167"/>
    </source>
</evidence>
<keyword evidence="4" id="KW-0472">Membrane</keyword>
<dbReference type="GO" id="GO:0055085">
    <property type="term" value="P:transmembrane transport"/>
    <property type="evidence" value="ECO:0007669"/>
    <property type="project" value="InterPro"/>
</dbReference>
<comment type="subcellular location">
    <subcellularLocation>
        <location evidence="1">Membrane</location>
        <topology evidence="1">Single-pass membrane protein</topology>
    </subcellularLocation>
</comment>
<evidence type="ECO:0000313" key="8">
    <source>
        <dbReference type="Proteomes" id="UP000241167"/>
    </source>
</evidence>
<evidence type="ECO:0000256" key="3">
    <source>
        <dbReference type="ARBA" id="ARBA00022989"/>
    </source>
</evidence>
<dbReference type="InterPro" id="IPR006260">
    <property type="entry name" value="TonB/TolA_C"/>
</dbReference>
<accession>A0A2P7QEZ5</accession>
<name>A0A2P7QEZ5_9SPHN</name>
<sequence length="106" mass="11054">MTILLALAFAGSNVPVPVTPPSTWVSYPPSALRNGEQGVVGFEVNVNEAGKPTNCRVIASSGFSSLDAETCRQILRRGKFHPATGAGGAAEPGTYASSLSWSFQDQ</sequence>